<evidence type="ECO:0000313" key="2">
    <source>
        <dbReference type="Proteomes" id="UP000585474"/>
    </source>
</evidence>
<organism evidence="1 2">
    <name type="scientific">Actinidia rufa</name>
    <dbReference type="NCBI Taxonomy" id="165716"/>
    <lineage>
        <taxon>Eukaryota</taxon>
        <taxon>Viridiplantae</taxon>
        <taxon>Streptophyta</taxon>
        <taxon>Embryophyta</taxon>
        <taxon>Tracheophyta</taxon>
        <taxon>Spermatophyta</taxon>
        <taxon>Magnoliopsida</taxon>
        <taxon>eudicotyledons</taxon>
        <taxon>Gunneridae</taxon>
        <taxon>Pentapetalae</taxon>
        <taxon>asterids</taxon>
        <taxon>Ericales</taxon>
        <taxon>Actinidiaceae</taxon>
        <taxon>Actinidia</taxon>
    </lineage>
</organism>
<protein>
    <submittedName>
        <fullName evidence="1">Uncharacterized protein</fullName>
    </submittedName>
</protein>
<dbReference type="EMBL" id="BJWL01000311">
    <property type="protein sequence ID" value="GFS38379.1"/>
    <property type="molecule type" value="Genomic_DNA"/>
</dbReference>
<comment type="caution">
    <text evidence="1">The sequence shown here is derived from an EMBL/GenBank/DDBJ whole genome shotgun (WGS) entry which is preliminary data.</text>
</comment>
<dbReference type="AlphaFoldDB" id="A0A7J0DPH0"/>
<reference evidence="2" key="1">
    <citation type="submission" date="2019-07" db="EMBL/GenBank/DDBJ databases">
        <title>De Novo Assembly of kiwifruit Actinidia rufa.</title>
        <authorList>
            <person name="Sugita-Konishi S."/>
            <person name="Sato K."/>
            <person name="Mori E."/>
            <person name="Abe Y."/>
            <person name="Kisaki G."/>
            <person name="Hamano K."/>
            <person name="Suezawa K."/>
            <person name="Otani M."/>
            <person name="Fukuda T."/>
            <person name="Manabe T."/>
            <person name="Gomi K."/>
            <person name="Tabuchi M."/>
            <person name="Akimitsu K."/>
            <person name="Kataoka I."/>
        </authorList>
    </citation>
    <scope>NUCLEOTIDE SEQUENCE [LARGE SCALE GENOMIC DNA]</scope>
    <source>
        <strain evidence="2">cv. Fuchu</strain>
    </source>
</reference>
<dbReference type="Proteomes" id="UP000585474">
    <property type="component" value="Unassembled WGS sequence"/>
</dbReference>
<keyword evidence="2" id="KW-1185">Reference proteome</keyword>
<proteinExistence type="predicted"/>
<sequence>MTFLVPESSGIIESSLTPVAPTIALTPRSDPHTATATIAQQPSSSTATLATGIPTVFHAMTSHRTWVLASEANDHMTGKLSVCSSPVLIHQTVYVADGSTSTIQHKDDVCLSPNITLLFVVHDWISKKIFSRGYERDGLYYFGDPPSKNVLTSSLQASVLPNPQLCVFFL</sequence>
<evidence type="ECO:0000313" key="1">
    <source>
        <dbReference type="EMBL" id="GFS38379.1"/>
    </source>
</evidence>
<accession>A0A7J0DPH0</accession>
<dbReference type="OrthoDB" id="1750639at2759"/>
<name>A0A7J0DPH0_9ERIC</name>
<gene>
    <name evidence="1" type="ORF">Acr_00g0057130</name>
</gene>